<dbReference type="Gene3D" id="2.60.120.10">
    <property type="entry name" value="Jelly Rolls"/>
    <property type="match status" value="1"/>
</dbReference>
<dbReference type="VEuPathDB" id="AmoebaDB:NAEGRDRAFT_79152"/>
<keyword evidence="4" id="KW-1185">Reference proteome</keyword>
<feature type="region of interest" description="Disordered" evidence="1">
    <location>
        <begin position="1"/>
        <end position="37"/>
    </location>
</feature>
<dbReference type="GeneID" id="8859443"/>
<dbReference type="InterPro" id="IPR011051">
    <property type="entry name" value="RmlC_Cupin_sf"/>
</dbReference>
<feature type="region of interest" description="Disordered" evidence="1">
    <location>
        <begin position="443"/>
        <end position="462"/>
    </location>
</feature>
<dbReference type="AlphaFoldDB" id="D2V9X5"/>
<dbReference type="Proteomes" id="UP000006671">
    <property type="component" value="Unassembled WGS sequence"/>
</dbReference>
<accession>D2V9X5</accession>
<dbReference type="EMBL" id="GG738859">
    <property type="protein sequence ID" value="EFC46326.1"/>
    <property type="molecule type" value="Genomic_DNA"/>
</dbReference>
<feature type="compositionally biased region" description="Low complexity" evidence="1">
    <location>
        <begin position="10"/>
        <end position="30"/>
    </location>
</feature>
<name>D2V9X5_NAEGR</name>
<dbReference type="SUPFAM" id="SSF51182">
    <property type="entry name" value="RmlC-like cupins"/>
    <property type="match status" value="1"/>
</dbReference>
<feature type="domain" description="Mif2/CENP-C cupin" evidence="2">
    <location>
        <begin position="580"/>
        <end position="659"/>
    </location>
</feature>
<feature type="compositionally biased region" description="Acidic residues" evidence="1">
    <location>
        <begin position="287"/>
        <end position="298"/>
    </location>
</feature>
<dbReference type="KEGG" id="ngr:NAEGRDRAFT_79152"/>
<evidence type="ECO:0000259" key="2">
    <source>
        <dbReference type="Pfam" id="PF11699"/>
    </source>
</evidence>
<proteinExistence type="predicted"/>
<dbReference type="OrthoDB" id="1939643at2759"/>
<feature type="region of interest" description="Disordered" evidence="1">
    <location>
        <begin position="664"/>
        <end position="696"/>
    </location>
</feature>
<evidence type="ECO:0000313" key="4">
    <source>
        <dbReference type="Proteomes" id="UP000006671"/>
    </source>
</evidence>
<protein>
    <recommendedName>
        <fullName evidence="2">Mif2/CENP-C cupin domain-containing protein</fullName>
    </recommendedName>
</protein>
<evidence type="ECO:0000313" key="3">
    <source>
        <dbReference type="EMBL" id="EFC46326.1"/>
    </source>
</evidence>
<dbReference type="InParanoid" id="D2V9X5"/>
<organism evidence="4">
    <name type="scientific">Naegleria gruberi</name>
    <name type="common">Amoeba</name>
    <dbReference type="NCBI Taxonomy" id="5762"/>
    <lineage>
        <taxon>Eukaryota</taxon>
        <taxon>Discoba</taxon>
        <taxon>Heterolobosea</taxon>
        <taxon>Tetramitia</taxon>
        <taxon>Eutetramitia</taxon>
        <taxon>Vahlkampfiidae</taxon>
        <taxon>Naegleria</taxon>
    </lineage>
</organism>
<reference evidence="3 4" key="1">
    <citation type="journal article" date="2010" name="Cell">
        <title>The genome of Naegleria gruberi illuminates early eukaryotic versatility.</title>
        <authorList>
            <person name="Fritz-Laylin L.K."/>
            <person name="Prochnik S.E."/>
            <person name="Ginger M.L."/>
            <person name="Dacks J.B."/>
            <person name="Carpenter M.L."/>
            <person name="Field M.C."/>
            <person name="Kuo A."/>
            <person name="Paredez A."/>
            <person name="Chapman J."/>
            <person name="Pham J."/>
            <person name="Shu S."/>
            <person name="Neupane R."/>
            <person name="Cipriano M."/>
            <person name="Mancuso J."/>
            <person name="Tu H."/>
            <person name="Salamov A."/>
            <person name="Lindquist E."/>
            <person name="Shapiro H."/>
            <person name="Lucas S."/>
            <person name="Grigoriev I.V."/>
            <person name="Cande W.Z."/>
            <person name="Fulton C."/>
            <person name="Rokhsar D.S."/>
            <person name="Dawson S.C."/>
        </authorList>
    </citation>
    <scope>NUCLEOTIDE SEQUENCE [LARGE SCALE GENOMIC DNA]</scope>
    <source>
        <strain evidence="3 4">NEG-M</strain>
    </source>
</reference>
<feature type="compositionally biased region" description="Basic and acidic residues" evidence="1">
    <location>
        <begin position="679"/>
        <end position="688"/>
    </location>
</feature>
<dbReference type="OMA" id="NFWENER"/>
<dbReference type="InterPro" id="IPR025974">
    <property type="entry name" value="Mif2/CENP-C_cupin"/>
</dbReference>
<sequence length="696" mass="77982">MNNERQDGFPSASNSNQQPSSSNANNQQPPIMGPPSASLTAALFAERAPRRSALQTREGTGYIPRTRQREGYDDVLASQNAFQNIGKRSGQIIVNTDSVDPNAFFEANNNQNFNQQLHRDDQSSVLSLSNITMNDSDDTMSMLSSKTAVTFRSSGDEQSPDEALKIDKTSMEYVTSSSEDDTSVKIPTVTIKQPKKPDSPKISLPPVSPVLDTFREEEQPAEAADIIAPPTPTPTFDIEQGGLDDDHAFDNLFEEQEEQTFQPEPKKRKISEPRKTKKYIYEKSSSSEEEQDDDESDDRENRRSLKSRQQKQALKSFPASLPQSEPESESEYESDKSSQPKATLEDSGIGPTQLEKSNVDLGRDFYRDEEVKLSQKQTELIGEKYVLREALLKDIENVDETDDEEAKEVNEKVYKDDEDFNAAVSENEEENDMLNTTLISTQNEDVDNGTDPLGIQTSNSVDSRLRRKVTKPCKFWENERPLPKEAGKLMKVKPVVTEPEKKKKAPVEPRKRKVDPLSDVTDGIYKVMNEFGEEEDVKIYATAQMHQSSHFKFRKDETKAGGYATIKANEDTAQLSIYSSLTEKGVGVGTIIIQPGGIKPSSNTSTQSEVLYILKGQASVVVHTNPAIQMKLGSVIHIPPFNSYSMKNIGRGECHILYVFSDTKDRSEQDESEQEEEQDHQVLTKEQHGTMSDEEN</sequence>
<gene>
    <name evidence="3" type="ORF">NAEGRDRAFT_79152</name>
</gene>
<evidence type="ECO:0000256" key="1">
    <source>
        <dbReference type="SAM" id="MobiDB-lite"/>
    </source>
</evidence>
<feature type="region of interest" description="Disordered" evidence="1">
    <location>
        <begin position="174"/>
        <end position="361"/>
    </location>
</feature>
<dbReference type="Pfam" id="PF11699">
    <property type="entry name" value="CENP-C_C"/>
    <property type="match status" value="1"/>
</dbReference>
<dbReference type="RefSeq" id="XP_002679070.1">
    <property type="nucleotide sequence ID" value="XM_002679024.1"/>
</dbReference>
<dbReference type="InterPro" id="IPR014710">
    <property type="entry name" value="RmlC-like_jellyroll"/>
</dbReference>